<protein>
    <recommendedName>
        <fullName evidence="3">N-acetyltransferase domain-containing protein</fullName>
    </recommendedName>
</protein>
<evidence type="ECO:0000313" key="2">
    <source>
        <dbReference type="Proteomes" id="UP000190080"/>
    </source>
</evidence>
<organism evidence="1 2">
    <name type="scientific">Clostridium oryzae</name>
    <dbReference type="NCBI Taxonomy" id="1450648"/>
    <lineage>
        <taxon>Bacteria</taxon>
        <taxon>Bacillati</taxon>
        <taxon>Bacillota</taxon>
        <taxon>Clostridia</taxon>
        <taxon>Eubacteriales</taxon>
        <taxon>Clostridiaceae</taxon>
        <taxon>Clostridium</taxon>
    </lineage>
</organism>
<dbReference type="EMBL" id="MZGV01000028">
    <property type="protein sequence ID" value="OPJ60756.1"/>
    <property type="molecule type" value="Genomic_DNA"/>
</dbReference>
<dbReference type="Proteomes" id="UP000190080">
    <property type="component" value="Unassembled WGS sequence"/>
</dbReference>
<name>A0A1V4ILF0_9CLOT</name>
<dbReference type="Gene3D" id="3.40.630.30">
    <property type="match status" value="1"/>
</dbReference>
<accession>A0A1V4ILF0</accession>
<comment type="caution">
    <text evidence="1">The sequence shown here is derived from an EMBL/GenBank/DDBJ whole genome shotgun (WGS) entry which is preliminary data.</text>
</comment>
<sequence>MKNPYEICPTFETESFILRLVSEEDSEGLLKCYSDSKAQKIFNSDRCTGDFCIYTIEDMLQCTKAWLCAYSQQEFIRFAIIDKALSKAIGTVEMFGYVGKYKIKTGILRVDVSSEYENADYLNEIFSVCNENFFDLFEVDMIATKAIPQAVERRNTLLKIDFCEGNAYEGEHYFLRSK</sequence>
<keyword evidence="2" id="KW-1185">Reference proteome</keyword>
<evidence type="ECO:0008006" key="3">
    <source>
        <dbReference type="Google" id="ProtNLM"/>
    </source>
</evidence>
<gene>
    <name evidence="1" type="ORF">CLORY_26240</name>
</gene>
<dbReference type="RefSeq" id="WP_079425173.1">
    <property type="nucleotide sequence ID" value="NZ_MZGV01000028.1"/>
</dbReference>
<dbReference type="STRING" id="1450648.CLORY_26240"/>
<evidence type="ECO:0000313" key="1">
    <source>
        <dbReference type="EMBL" id="OPJ60756.1"/>
    </source>
</evidence>
<proteinExistence type="predicted"/>
<dbReference type="SUPFAM" id="SSF55729">
    <property type="entry name" value="Acyl-CoA N-acyltransferases (Nat)"/>
    <property type="match status" value="1"/>
</dbReference>
<reference evidence="1 2" key="1">
    <citation type="submission" date="2017-03" db="EMBL/GenBank/DDBJ databases">
        <title>Genome sequence of Clostridium oryzae DSM 28571.</title>
        <authorList>
            <person name="Poehlein A."/>
            <person name="Daniel R."/>
        </authorList>
    </citation>
    <scope>NUCLEOTIDE SEQUENCE [LARGE SCALE GENOMIC DNA]</scope>
    <source>
        <strain evidence="1 2">DSM 28571</strain>
    </source>
</reference>
<dbReference type="OrthoDB" id="359038at2"/>
<dbReference type="AlphaFoldDB" id="A0A1V4ILF0"/>
<dbReference type="InterPro" id="IPR016181">
    <property type="entry name" value="Acyl_CoA_acyltransferase"/>
</dbReference>